<sequence>MRKFKTIISVLVAAVLALSLVGCGGGSSNDGEKKAEKVVIKFSHVVAETTPKGQAALKFKELVEQKSGGQMEVQVFPSSQLVGDKEELEALLANNIQIIAPSVTKLVGFEPSFQLVDMPFLFASDEAAMNFYNGPMGQKLMHSLEPKGMLGIAWWPNGAKHFTNNKRPLKTPEDFKGLKFRTQSGGLLDAQFKALGAGSQTLAFAEVYQALQNGTVDGQENTFNNTDTQKYQEVQKYLTVSGHGRLDYVVLTNTKFWNSLTPEQQNIFNESMQEATEFATKLANELNDKSRENIEASGKVEFYELTEADREKFIKVLEPLYAEYEGKIGKEYIDAAKASK</sequence>
<evidence type="ECO:0000256" key="3">
    <source>
        <dbReference type="ARBA" id="ARBA00022729"/>
    </source>
</evidence>
<dbReference type="Pfam" id="PF03480">
    <property type="entry name" value="DctP"/>
    <property type="match status" value="1"/>
</dbReference>
<protein>
    <submittedName>
        <fullName evidence="5">TRAP transporter substrate-binding protein</fullName>
    </submittedName>
</protein>
<feature type="chain" id="PRO_5044026690" evidence="4">
    <location>
        <begin position="25"/>
        <end position="340"/>
    </location>
</feature>
<dbReference type="GO" id="GO:0055085">
    <property type="term" value="P:transmembrane transport"/>
    <property type="evidence" value="ECO:0007669"/>
    <property type="project" value="InterPro"/>
</dbReference>
<dbReference type="RefSeq" id="WP_304542554.1">
    <property type="nucleotide sequence ID" value="NZ_JARPTC010000013.1"/>
</dbReference>
<proteinExistence type="inferred from homology"/>
<dbReference type="InterPro" id="IPR018389">
    <property type="entry name" value="DctP_fam"/>
</dbReference>
<dbReference type="PANTHER" id="PTHR33376:SF7">
    <property type="entry name" value="C4-DICARBOXYLATE-BINDING PROTEIN DCTB"/>
    <property type="match status" value="1"/>
</dbReference>
<comment type="similarity">
    <text evidence="1">Belongs to the bacterial solute-binding protein 7 family.</text>
</comment>
<dbReference type="NCBIfam" id="TIGR00787">
    <property type="entry name" value="dctP"/>
    <property type="match status" value="1"/>
</dbReference>
<evidence type="ECO:0000313" key="6">
    <source>
        <dbReference type="Proteomes" id="UP001172911"/>
    </source>
</evidence>
<gene>
    <name evidence="5" type="ORF">P6N53_09280</name>
</gene>
<keyword evidence="6" id="KW-1185">Reference proteome</keyword>
<dbReference type="EMBL" id="JARPTC010000013">
    <property type="protein sequence ID" value="MDO7787410.1"/>
    <property type="molecule type" value="Genomic_DNA"/>
</dbReference>
<dbReference type="PROSITE" id="PS51257">
    <property type="entry name" value="PROKAR_LIPOPROTEIN"/>
    <property type="match status" value="1"/>
</dbReference>
<evidence type="ECO:0000256" key="2">
    <source>
        <dbReference type="ARBA" id="ARBA00022448"/>
    </source>
</evidence>
<evidence type="ECO:0000256" key="1">
    <source>
        <dbReference type="ARBA" id="ARBA00009023"/>
    </source>
</evidence>
<dbReference type="PANTHER" id="PTHR33376">
    <property type="match status" value="1"/>
</dbReference>
<dbReference type="PIRSF" id="PIRSF006470">
    <property type="entry name" value="DctB"/>
    <property type="match status" value="1"/>
</dbReference>
<dbReference type="Proteomes" id="UP001172911">
    <property type="component" value="Unassembled WGS sequence"/>
</dbReference>
<dbReference type="CDD" id="cd13674">
    <property type="entry name" value="PBP2_TRAP_SBP_like_1"/>
    <property type="match status" value="1"/>
</dbReference>
<dbReference type="InterPro" id="IPR004682">
    <property type="entry name" value="TRAP_DctP"/>
</dbReference>
<reference evidence="5" key="2">
    <citation type="submission" date="2023-03" db="EMBL/GenBank/DDBJ databases">
        <authorList>
            <person name="Zhang Z."/>
        </authorList>
    </citation>
    <scope>NUCLEOTIDE SEQUENCE</scope>
    <source>
        <strain evidence="5">DSA</strain>
    </source>
</reference>
<dbReference type="Gene3D" id="3.40.190.170">
    <property type="entry name" value="Bacterial extracellular solute-binding protein, family 7"/>
    <property type="match status" value="1"/>
</dbReference>
<dbReference type="GO" id="GO:0030288">
    <property type="term" value="C:outer membrane-bounded periplasmic space"/>
    <property type="evidence" value="ECO:0007669"/>
    <property type="project" value="InterPro"/>
</dbReference>
<accession>A0AAW7ZF59</accession>
<evidence type="ECO:0000313" key="5">
    <source>
        <dbReference type="EMBL" id="MDO7787410.1"/>
    </source>
</evidence>
<organism evidence="5 6">
    <name type="scientific">Desulforamulus aquiferis</name>
    <dbReference type="NCBI Taxonomy" id="1397668"/>
    <lineage>
        <taxon>Bacteria</taxon>
        <taxon>Bacillati</taxon>
        <taxon>Bacillota</taxon>
        <taxon>Clostridia</taxon>
        <taxon>Eubacteriales</taxon>
        <taxon>Peptococcaceae</taxon>
        <taxon>Desulforamulus</taxon>
    </lineage>
</organism>
<dbReference type="AlphaFoldDB" id="A0AAW7ZF59"/>
<keyword evidence="3 4" id="KW-0732">Signal</keyword>
<dbReference type="NCBIfam" id="NF037995">
    <property type="entry name" value="TRAP_S1"/>
    <property type="match status" value="1"/>
</dbReference>
<dbReference type="InterPro" id="IPR038404">
    <property type="entry name" value="TRAP_DctP_sf"/>
</dbReference>
<comment type="caution">
    <text evidence="5">The sequence shown here is derived from an EMBL/GenBank/DDBJ whole genome shotgun (WGS) entry which is preliminary data.</text>
</comment>
<evidence type="ECO:0000256" key="4">
    <source>
        <dbReference type="SAM" id="SignalP"/>
    </source>
</evidence>
<name>A0AAW7ZF59_9FIRM</name>
<keyword evidence="2" id="KW-0813">Transport</keyword>
<feature type="signal peptide" evidence="4">
    <location>
        <begin position="1"/>
        <end position="24"/>
    </location>
</feature>
<reference evidence="5" key="1">
    <citation type="journal article" date="2023" name="J. Hazard. Mater.">
        <title>Anaerobic biodegradation of pyrene and benzo[a]pyrene by a new sulfate-reducing Desulforamulus aquiferis strain DSA.</title>
        <authorList>
            <person name="Zhang Z."/>
            <person name="Sun J."/>
            <person name="Gong X."/>
            <person name="Wang C."/>
            <person name="Wang H."/>
        </authorList>
    </citation>
    <scope>NUCLEOTIDE SEQUENCE</scope>
    <source>
        <strain evidence="5">DSA</strain>
    </source>
</reference>